<dbReference type="RefSeq" id="WP_387249657.1">
    <property type="nucleotide sequence ID" value="NZ_JBIALX010000002.1"/>
</dbReference>
<organism evidence="1 2">
    <name type="scientific">Nocardia africana</name>
    <dbReference type="NCBI Taxonomy" id="134964"/>
    <lineage>
        <taxon>Bacteria</taxon>
        <taxon>Bacillati</taxon>
        <taxon>Actinomycetota</taxon>
        <taxon>Actinomycetes</taxon>
        <taxon>Mycobacteriales</taxon>
        <taxon>Nocardiaceae</taxon>
        <taxon>Nocardia</taxon>
    </lineage>
</organism>
<comment type="caution">
    <text evidence="1">The sequence shown here is derived from an EMBL/GenBank/DDBJ whole genome shotgun (WGS) entry which is preliminary data.</text>
</comment>
<dbReference type="Proteomes" id="UP001601521">
    <property type="component" value="Unassembled WGS sequence"/>
</dbReference>
<accession>A0ABW6NCQ4</accession>
<sequence>MPRAWLKRLIQRLVTPPLAQASGLPTPVVEVELYRSRTGGKYWTAEWGLLDEQVTEEITTTDLGALVEYVLADAREHVGGHLEVTVQWNLHRDDKRQATDVTGSELDGVILPLTLRA</sequence>
<reference evidence="1 2" key="1">
    <citation type="submission" date="2024-10" db="EMBL/GenBank/DDBJ databases">
        <title>The Natural Products Discovery Center: Release of the First 8490 Sequenced Strains for Exploring Actinobacteria Biosynthetic Diversity.</title>
        <authorList>
            <person name="Kalkreuter E."/>
            <person name="Kautsar S.A."/>
            <person name="Yang D."/>
            <person name="Bader C.D."/>
            <person name="Teijaro C.N."/>
            <person name="Fluegel L."/>
            <person name="Davis C.M."/>
            <person name="Simpson J.R."/>
            <person name="Lauterbach L."/>
            <person name="Steele A.D."/>
            <person name="Gui C."/>
            <person name="Meng S."/>
            <person name="Li G."/>
            <person name="Viehrig K."/>
            <person name="Ye F."/>
            <person name="Su P."/>
            <person name="Kiefer A.F."/>
            <person name="Nichols A."/>
            <person name="Cepeda A.J."/>
            <person name="Yan W."/>
            <person name="Fan B."/>
            <person name="Jiang Y."/>
            <person name="Adhikari A."/>
            <person name="Zheng C.-J."/>
            <person name="Schuster L."/>
            <person name="Cowan T.M."/>
            <person name="Smanski M.J."/>
            <person name="Chevrette M.G."/>
            <person name="De Carvalho L.P.S."/>
            <person name="Shen B."/>
        </authorList>
    </citation>
    <scope>NUCLEOTIDE SEQUENCE [LARGE SCALE GENOMIC DNA]</scope>
    <source>
        <strain evidence="1 2">NPDC004550</strain>
    </source>
</reference>
<keyword evidence="2" id="KW-1185">Reference proteome</keyword>
<evidence type="ECO:0008006" key="3">
    <source>
        <dbReference type="Google" id="ProtNLM"/>
    </source>
</evidence>
<evidence type="ECO:0000313" key="2">
    <source>
        <dbReference type="Proteomes" id="UP001601521"/>
    </source>
</evidence>
<protein>
    <recommendedName>
        <fullName evidence="3">DUF3168 domain-containing protein</fullName>
    </recommendedName>
</protein>
<proteinExistence type="predicted"/>
<dbReference type="EMBL" id="JBIALX010000002">
    <property type="protein sequence ID" value="MFF0452915.1"/>
    <property type="molecule type" value="Genomic_DNA"/>
</dbReference>
<gene>
    <name evidence="1" type="ORF">ACFYTH_06050</name>
</gene>
<name>A0ABW6NCQ4_9NOCA</name>
<evidence type="ECO:0000313" key="1">
    <source>
        <dbReference type="EMBL" id="MFF0452915.1"/>
    </source>
</evidence>